<name>A0A245ZV96_9SPHN</name>
<protein>
    <recommendedName>
        <fullName evidence="4">Glycosyltransferase RgtA/B/C/D-like domain-containing protein</fullName>
    </recommendedName>
</protein>
<accession>A0A245ZV96</accession>
<evidence type="ECO:0000313" key="2">
    <source>
        <dbReference type="EMBL" id="OWK33658.1"/>
    </source>
</evidence>
<evidence type="ECO:0000256" key="1">
    <source>
        <dbReference type="SAM" id="Phobius"/>
    </source>
</evidence>
<feature type="transmembrane region" description="Helical" evidence="1">
    <location>
        <begin position="135"/>
        <end position="159"/>
    </location>
</feature>
<proteinExistence type="predicted"/>
<evidence type="ECO:0000313" key="3">
    <source>
        <dbReference type="Proteomes" id="UP000197290"/>
    </source>
</evidence>
<keyword evidence="3" id="KW-1185">Reference proteome</keyword>
<reference evidence="2 3" key="1">
    <citation type="submission" date="2017-03" db="EMBL/GenBank/DDBJ databases">
        <title>Genome sequence of Sphingomonas dokdonensis DSM 21029.</title>
        <authorList>
            <person name="Poehlein A."/>
            <person name="Wuebbeler J.H."/>
            <person name="Steinbuechel A."/>
            <person name="Daniel R."/>
        </authorList>
    </citation>
    <scope>NUCLEOTIDE SEQUENCE [LARGE SCALE GENOMIC DNA]</scope>
    <source>
        <strain evidence="2 3">DSM 21029</strain>
    </source>
</reference>
<dbReference type="OrthoDB" id="8266279at2"/>
<feature type="transmembrane region" description="Helical" evidence="1">
    <location>
        <begin position="321"/>
        <end position="342"/>
    </location>
</feature>
<gene>
    <name evidence="2" type="ORF">SPDO_05400</name>
</gene>
<feature type="transmembrane region" description="Helical" evidence="1">
    <location>
        <begin position="96"/>
        <end position="123"/>
    </location>
</feature>
<evidence type="ECO:0008006" key="4">
    <source>
        <dbReference type="Google" id="ProtNLM"/>
    </source>
</evidence>
<dbReference type="Proteomes" id="UP000197290">
    <property type="component" value="Unassembled WGS sequence"/>
</dbReference>
<feature type="transmembrane region" description="Helical" evidence="1">
    <location>
        <begin position="260"/>
        <end position="285"/>
    </location>
</feature>
<feature type="transmembrane region" description="Helical" evidence="1">
    <location>
        <begin position="216"/>
        <end position="240"/>
    </location>
</feature>
<dbReference type="AlphaFoldDB" id="A0A245ZV96"/>
<comment type="caution">
    <text evidence="2">The sequence shown here is derived from an EMBL/GenBank/DDBJ whole genome shotgun (WGS) entry which is preliminary data.</text>
</comment>
<organism evidence="2 3">
    <name type="scientific">Sphingomonas dokdonensis</name>
    <dbReference type="NCBI Taxonomy" id="344880"/>
    <lineage>
        <taxon>Bacteria</taxon>
        <taxon>Pseudomonadati</taxon>
        <taxon>Pseudomonadota</taxon>
        <taxon>Alphaproteobacteria</taxon>
        <taxon>Sphingomonadales</taxon>
        <taxon>Sphingomonadaceae</taxon>
        <taxon>Sphingomonas</taxon>
    </lineage>
</organism>
<feature type="transmembrane region" description="Helical" evidence="1">
    <location>
        <begin position="179"/>
        <end position="209"/>
    </location>
</feature>
<keyword evidence="1" id="KW-0472">Membrane</keyword>
<dbReference type="EMBL" id="NBBI01000001">
    <property type="protein sequence ID" value="OWK33658.1"/>
    <property type="molecule type" value="Genomic_DNA"/>
</dbReference>
<feature type="transmembrane region" description="Helical" evidence="1">
    <location>
        <begin position="297"/>
        <end position="315"/>
    </location>
</feature>
<dbReference type="RefSeq" id="WP_088365877.1">
    <property type="nucleotide sequence ID" value="NZ_NBBI01000001.1"/>
</dbReference>
<sequence length="362" mass="37753">MARAARPLLIAEPSRYAGRSARQARRLLAALALVLLIALLSGGSGAATGSLIEITNAGVVEAMRHGSDYYAASLQAARSADAPSRLLFTFPLPTLAVLQAAIGQVAAALLLYALAMLTLFAWWQRLRSAIPRPSVRAIAVVLAAAGMINALLGEFVAVHDLWAGLLLSLSLAARTPRHWITAAALGFMAAMIRETAALYLGLMLVVALLEGHKREAAGWAIVMAVFAAAVAVHLQAIAAVMGPLGDPQSADWAGAAGFGFALHAIAASTALSLLPSGVAALLVALAIAGWSAWRNPLATRVLATTLAFVLVLTFWSGPGRAHWAFLIAPLVPIGLIFVPDALRDLARAALDRRRITVTRTAA</sequence>
<keyword evidence="1" id="KW-0812">Transmembrane</keyword>
<keyword evidence="1" id="KW-1133">Transmembrane helix</keyword>